<accession>A0ABP0A7T3</accession>
<keyword evidence="2" id="KW-1185">Reference proteome</keyword>
<reference evidence="1" key="1">
    <citation type="submission" date="2023-12" db="EMBL/GenBank/DDBJ databases">
        <authorList>
            <person name="Brown T."/>
        </authorList>
    </citation>
    <scope>NUCLEOTIDE SEQUENCE</scope>
</reference>
<organism evidence="1 2">
    <name type="scientific">Pipistrellus nathusii</name>
    <name type="common">Nathusius' pipistrelle</name>
    <dbReference type="NCBI Taxonomy" id="59473"/>
    <lineage>
        <taxon>Eukaryota</taxon>
        <taxon>Metazoa</taxon>
        <taxon>Chordata</taxon>
        <taxon>Craniata</taxon>
        <taxon>Vertebrata</taxon>
        <taxon>Euteleostomi</taxon>
        <taxon>Mammalia</taxon>
        <taxon>Eutheria</taxon>
        <taxon>Laurasiatheria</taxon>
        <taxon>Chiroptera</taxon>
        <taxon>Yangochiroptera</taxon>
        <taxon>Vespertilionidae</taxon>
        <taxon>Pipistrellus</taxon>
    </lineage>
</organism>
<gene>
    <name evidence="1" type="ORF">MPIPNATIZW_LOCUS14876</name>
</gene>
<dbReference type="EMBL" id="OY882863">
    <property type="protein sequence ID" value="CAK6446570.1"/>
    <property type="molecule type" value="Genomic_DNA"/>
</dbReference>
<evidence type="ECO:0000313" key="1">
    <source>
        <dbReference type="EMBL" id="CAK6446570.1"/>
    </source>
</evidence>
<evidence type="ECO:0000313" key="2">
    <source>
        <dbReference type="Proteomes" id="UP001314169"/>
    </source>
</evidence>
<protein>
    <submittedName>
        <fullName evidence="1">Uncharacterized protein</fullName>
    </submittedName>
</protein>
<sequence>MPRAPLHSPHGTLAFPGVDCCFYKMVTFIYYKYLCHNSDLLNGSWKKLFCGRTSYPQHCLSMPLPRVAWTVFVPEPSSSPSLRLGVSNQSPICPNKQGHFPADKGSPCFPLWPTQSNCFLLQMLSLFKKKKKSQCPKGTNEVVEKNYELLKCIRVGV</sequence>
<proteinExistence type="predicted"/>
<name>A0ABP0A7T3_PIPNA</name>
<dbReference type="Proteomes" id="UP001314169">
    <property type="component" value="Chromosome 6"/>
</dbReference>